<sequence>MSDKALLILPTQEEQIKLLEDHATEELLEVYKKNVQVIILVDTMNSDESTLKEKELLKLLNDAFH</sequence>
<accession>A0A9N9CLM2</accession>
<proteinExistence type="predicted"/>
<reference evidence="1" key="1">
    <citation type="submission" date="2021-06" db="EMBL/GenBank/DDBJ databases">
        <authorList>
            <person name="Kallberg Y."/>
            <person name="Tangrot J."/>
            <person name="Rosling A."/>
        </authorList>
    </citation>
    <scope>NUCLEOTIDE SEQUENCE</scope>
    <source>
        <strain evidence="1">AZ414A</strain>
    </source>
</reference>
<evidence type="ECO:0000313" key="1">
    <source>
        <dbReference type="EMBL" id="CAG8604378.1"/>
    </source>
</evidence>
<name>A0A9N9CLM2_9GLOM</name>
<keyword evidence="2" id="KW-1185">Reference proteome</keyword>
<organism evidence="1 2">
    <name type="scientific">Diversispora eburnea</name>
    <dbReference type="NCBI Taxonomy" id="1213867"/>
    <lineage>
        <taxon>Eukaryota</taxon>
        <taxon>Fungi</taxon>
        <taxon>Fungi incertae sedis</taxon>
        <taxon>Mucoromycota</taxon>
        <taxon>Glomeromycotina</taxon>
        <taxon>Glomeromycetes</taxon>
        <taxon>Diversisporales</taxon>
        <taxon>Diversisporaceae</taxon>
        <taxon>Diversispora</taxon>
    </lineage>
</organism>
<evidence type="ECO:0000313" key="2">
    <source>
        <dbReference type="Proteomes" id="UP000789706"/>
    </source>
</evidence>
<gene>
    <name evidence="1" type="ORF">DEBURN_LOCUS9677</name>
</gene>
<dbReference type="Proteomes" id="UP000789706">
    <property type="component" value="Unassembled WGS sequence"/>
</dbReference>
<dbReference type="EMBL" id="CAJVPK010002012">
    <property type="protein sequence ID" value="CAG8604378.1"/>
    <property type="molecule type" value="Genomic_DNA"/>
</dbReference>
<comment type="caution">
    <text evidence="1">The sequence shown here is derived from an EMBL/GenBank/DDBJ whole genome shotgun (WGS) entry which is preliminary data.</text>
</comment>
<dbReference type="AlphaFoldDB" id="A0A9N9CLM2"/>
<protein>
    <submittedName>
        <fullName evidence="1">10090_t:CDS:1</fullName>
    </submittedName>
</protein>